<accession>A0A7W8GH69</accession>
<evidence type="ECO:0000313" key="2">
    <source>
        <dbReference type="Proteomes" id="UP000525389"/>
    </source>
</evidence>
<dbReference type="RefSeq" id="WP_184030902.1">
    <property type="nucleotide sequence ID" value="NZ_JACHFN010000013.1"/>
</dbReference>
<gene>
    <name evidence="1" type="ORF">HNQ09_003027</name>
</gene>
<dbReference type="Proteomes" id="UP000525389">
    <property type="component" value="Unassembled WGS sequence"/>
</dbReference>
<evidence type="ECO:0008006" key="3">
    <source>
        <dbReference type="Google" id="ProtNLM"/>
    </source>
</evidence>
<comment type="caution">
    <text evidence="1">The sequence shown here is derived from an EMBL/GenBank/DDBJ whole genome shotgun (WGS) entry which is preliminary data.</text>
</comment>
<evidence type="ECO:0000313" key="1">
    <source>
        <dbReference type="EMBL" id="MBB5235570.1"/>
    </source>
</evidence>
<dbReference type="EMBL" id="JACHFN010000013">
    <property type="protein sequence ID" value="MBB5235570.1"/>
    <property type="molecule type" value="Genomic_DNA"/>
</dbReference>
<protein>
    <recommendedName>
        <fullName evidence="3">DUF2357 domain-containing protein</fullName>
    </recommendedName>
</protein>
<keyword evidence="2" id="KW-1185">Reference proteome</keyword>
<proteinExistence type="predicted"/>
<name>A0A7W8GH69_9DEIO</name>
<dbReference type="AlphaFoldDB" id="A0A7W8GH69"/>
<organism evidence="1 2">
    <name type="scientific">Deinococcus budaensis</name>
    <dbReference type="NCBI Taxonomy" id="1665626"/>
    <lineage>
        <taxon>Bacteria</taxon>
        <taxon>Thermotogati</taxon>
        <taxon>Deinococcota</taxon>
        <taxon>Deinococci</taxon>
        <taxon>Deinococcales</taxon>
        <taxon>Deinococcaceae</taxon>
        <taxon>Deinococcus</taxon>
    </lineage>
</organism>
<sequence length="445" mass="48207">MPLAPPRPLRPTFVAEHTCVTLPVPGPGGLLLVNGQLVPRAGNVHTTPFIEAWSGTEVSVNVHDWVGRLHFTSTDGQVDEAVHVFPAKLAPEPETAFAALRRMVDRLPDLTDRLSYPTGLVPVTGGLQGQPLQLADVEQVALEAWRLTRAWHRAPRWTQGAPRRVVRGGGVPDRVDWPLTLDHWGRGGFPDHVARDLPHLTLPEGLRHLRDLWGAVAASADGLRGGEALAARARAALGGLPELARTGPAEQGQGPTSRAARALLDRLERVRRQATDLPLGHVRIPDLYEVWVQATVLHALGATDGTFEQSSQGLYVGTFRGPGVTVTLNPRLGFRGVGQSQQHLMPDLLAVFSTGDALIADVKYRPLDRLPTEQAREVNRQLLAYMGLAHAATGLVLWPAPLKEPFREEPLPGGRARLLRLRCHPLDPPGTLAAAFRALNLPGVS</sequence>
<reference evidence="1 2" key="1">
    <citation type="submission" date="2020-08" db="EMBL/GenBank/DDBJ databases">
        <title>Genomic Encyclopedia of Type Strains, Phase IV (KMG-IV): sequencing the most valuable type-strain genomes for metagenomic binning, comparative biology and taxonomic classification.</title>
        <authorList>
            <person name="Goeker M."/>
        </authorList>
    </citation>
    <scope>NUCLEOTIDE SEQUENCE [LARGE SCALE GENOMIC DNA]</scope>
    <source>
        <strain evidence="1 2">DSM 101791</strain>
    </source>
</reference>